<reference evidence="3 4" key="1">
    <citation type="submission" date="2018-06" db="EMBL/GenBank/DDBJ databases">
        <title>Paenibacillus imtechensis sp. nov.</title>
        <authorList>
            <person name="Pinnaka A.K."/>
            <person name="Singh H."/>
            <person name="Kaur M."/>
        </authorList>
    </citation>
    <scope>NUCLEOTIDE SEQUENCE [LARGE SCALE GENOMIC DNA]</scope>
    <source>
        <strain evidence="3 4">SMB1</strain>
    </source>
</reference>
<dbReference type="Proteomes" id="UP000249522">
    <property type="component" value="Unassembled WGS sequence"/>
</dbReference>
<sequence>MEQHLITRPQDQHRPAGGKPKGTIIALAVLLIAAAAAVWMNRQPGEEGLASVTPGMESILSEDAARLWRWADDELAGGSEKAGWSARWDSSLTAEESAELIKELELTPTSDEKAEHAGPLHRVVLWREAGTGLPEGAEESSTAEIDTAERSAAKSSASEKGGPARVSAAKSSTAWIGTAERSAVERTSMESITAAVKTADISPAEVNSAERSPSAASTTVVSTLEVSAAEAGWSSDTGTEAGMPESRSVLLFEGSPGLPRSEFLQQISIIDGLLDASAARSLTFRGEARTAESYERIAEAADAIRVESYDGGGTASDVYFTSGLKLFTYSGENKVNLQLASHWDSTAGRWQLTGGVPLITGDYSRVP</sequence>
<keyword evidence="2" id="KW-0812">Transmembrane</keyword>
<name>A0A2W1L430_9BACL</name>
<dbReference type="AlphaFoldDB" id="A0A2W1L430"/>
<gene>
    <name evidence="3" type="ORF">DNH61_25910</name>
</gene>
<evidence type="ECO:0000256" key="1">
    <source>
        <dbReference type="SAM" id="MobiDB-lite"/>
    </source>
</evidence>
<evidence type="ECO:0000256" key="2">
    <source>
        <dbReference type="SAM" id="Phobius"/>
    </source>
</evidence>
<comment type="caution">
    <text evidence="3">The sequence shown here is derived from an EMBL/GenBank/DDBJ whole genome shotgun (WGS) entry which is preliminary data.</text>
</comment>
<feature type="region of interest" description="Disordered" evidence="1">
    <location>
        <begin position="132"/>
        <end position="172"/>
    </location>
</feature>
<keyword evidence="4" id="KW-1185">Reference proteome</keyword>
<proteinExistence type="predicted"/>
<evidence type="ECO:0000313" key="3">
    <source>
        <dbReference type="EMBL" id="PZD92930.1"/>
    </source>
</evidence>
<dbReference type="RefSeq" id="WP_111149857.1">
    <property type="nucleotide sequence ID" value="NZ_QKRB01000063.1"/>
</dbReference>
<evidence type="ECO:0000313" key="4">
    <source>
        <dbReference type="Proteomes" id="UP000249522"/>
    </source>
</evidence>
<feature type="transmembrane region" description="Helical" evidence="2">
    <location>
        <begin position="21"/>
        <end position="40"/>
    </location>
</feature>
<organism evidence="3 4">
    <name type="scientific">Paenibacillus sambharensis</name>
    <dbReference type="NCBI Taxonomy" id="1803190"/>
    <lineage>
        <taxon>Bacteria</taxon>
        <taxon>Bacillati</taxon>
        <taxon>Bacillota</taxon>
        <taxon>Bacilli</taxon>
        <taxon>Bacillales</taxon>
        <taxon>Paenibacillaceae</taxon>
        <taxon>Paenibacillus</taxon>
    </lineage>
</organism>
<keyword evidence="2" id="KW-1133">Transmembrane helix</keyword>
<dbReference type="Gene3D" id="3.30.360.40">
    <property type="entry name" value="YwmB-like"/>
    <property type="match status" value="1"/>
</dbReference>
<accession>A0A2W1L430</accession>
<dbReference type="OrthoDB" id="2661047at2"/>
<protein>
    <submittedName>
        <fullName evidence="3">Uncharacterized protein</fullName>
    </submittedName>
</protein>
<dbReference type="EMBL" id="QKRB01000063">
    <property type="protein sequence ID" value="PZD92930.1"/>
    <property type="molecule type" value="Genomic_DNA"/>
</dbReference>
<keyword evidence="2" id="KW-0472">Membrane</keyword>